<keyword evidence="1" id="KW-0378">Hydrolase</keyword>
<dbReference type="PROSITE" id="PS51671">
    <property type="entry name" value="ACT"/>
    <property type="match status" value="1"/>
</dbReference>
<dbReference type="Pfam" id="PF24931">
    <property type="entry name" value="ACT_ACR9_3rd"/>
    <property type="match status" value="1"/>
</dbReference>
<accession>A0A383B170</accession>
<proteinExistence type="predicted"/>
<sequence>HFDNRSSAEFTVLDLEAEDHVGLLYAVTHTLNALGLTIELARINTEKGGANDSFYLTDIDGEKVEDESRQQFITAMLRHVIAALYET</sequence>
<dbReference type="InterPro" id="IPR010043">
    <property type="entry name" value="UTase/UR"/>
</dbReference>
<dbReference type="GO" id="GO:0016787">
    <property type="term" value="F:hydrolase activity"/>
    <property type="evidence" value="ECO:0007669"/>
    <property type="project" value="UniProtKB-KW"/>
</dbReference>
<feature type="non-terminal residue" evidence="3">
    <location>
        <position position="1"/>
    </location>
</feature>
<dbReference type="InterPro" id="IPR045865">
    <property type="entry name" value="ACT-like_dom_sf"/>
</dbReference>
<dbReference type="SUPFAM" id="SSF55021">
    <property type="entry name" value="ACT-like"/>
    <property type="match status" value="1"/>
</dbReference>
<protein>
    <recommendedName>
        <fullName evidence="2">ACT domain-containing protein</fullName>
    </recommendedName>
</protein>
<organism evidence="3">
    <name type="scientific">marine metagenome</name>
    <dbReference type="NCBI Taxonomy" id="408172"/>
    <lineage>
        <taxon>unclassified sequences</taxon>
        <taxon>metagenomes</taxon>
        <taxon>ecological metagenomes</taxon>
    </lineage>
</organism>
<dbReference type="PANTHER" id="PTHR47320">
    <property type="entry name" value="BIFUNCTIONAL URIDYLYLTRANSFERASE/URIDYLYL-REMOVING ENZYME"/>
    <property type="match status" value="1"/>
</dbReference>
<dbReference type="InterPro" id="IPR002912">
    <property type="entry name" value="ACT_dom"/>
</dbReference>
<dbReference type="PANTHER" id="PTHR47320:SF1">
    <property type="entry name" value="BIFUNCTIONAL URIDYLYLTRANSFERASE_URIDYLYL-REMOVING ENZYME"/>
    <property type="match status" value="1"/>
</dbReference>
<dbReference type="GO" id="GO:0008773">
    <property type="term" value="F:[protein-PII] uridylyltransferase activity"/>
    <property type="evidence" value="ECO:0007669"/>
    <property type="project" value="InterPro"/>
</dbReference>
<name>A0A383B170_9ZZZZ</name>
<evidence type="ECO:0000259" key="2">
    <source>
        <dbReference type="PROSITE" id="PS51671"/>
    </source>
</evidence>
<dbReference type="AlphaFoldDB" id="A0A383B170"/>
<dbReference type="EMBL" id="UINC01196624">
    <property type="protein sequence ID" value="SVE13712.1"/>
    <property type="molecule type" value="Genomic_DNA"/>
</dbReference>
<evidence type="ECO:0000256" key="1">
    <source>
        <dbReference type="ARBA" id="ARBA00022801"/>
    </source>
</evidence>
<reference evidence="3" key="1">
    <citation type="submission" date="2018-05" db="EMBL/GenBank/DDBJ databases">
        <authorList>
            <person name="Lanie J.A."/>
            <person name="Ng W.-L."/>
            <person name="Kazmierczak K.M."/>
            <person name="Andrzejewski T.M."/>
            <person name="Davidsen T.M."/>
            <person name="Wayne K.J."/>
            <person name="Tettelin H."/>
            <person name="Glass J.I."/>
            <person name="Rusch D."/>
            <person name="Podicherti R."/>
            <person name="Tsui H.-C.T."/>
            <person name="Winkler M.E."/>
        </authorList>
    </citation>
    <scope>NUCLEOTIDE SEQUENCE</scope>
</reference>
<evidence type="ECO:0000313" key="3">
    <source>
        <dbReference type="EMBL" id="SVE13712.1"/>
    </source>
</evidence>
<feature type="domain" description="ACT" evidence="2">
    <location>
        <begin position="12"/>
        <end position="87"/>
    </location>
</feature>
<gene>
    <name evidence="3" type="ORF">METZ01_LOCUS466566</name>
</gene>